<accession>A0A2I0LBJ9</accession>
<keyword evidence="3" id="KW-1185">Reference proteome</keyword>
<feature type="compositionally biased region" description="Basic and acidic residues" evidence="1">
    <location>
        <begin position="66"/>
        <end position="77"/>
    </location>
</feature>
<proteinExistence type="predicted"/>
<name>A0A2I0LBJ9_PUNGR</name>
<feature type="region of interest" description="Disordered" evidence="1">
    <location>
        <begin position="45"/>
        <end position="77"/>
    </location>
</feature>
<dbReference type="Proteomes" id="UP000233551">
    <property type="component" value="Unassembled WGS sequence"/>
</dbReference>
<gene>
    <name evidence="2" type="ORF">CRG98_001661</name>
</gene>
<organism evidence="2 3">
    <name type="scientific">Punica granatum</name>
    <name type="common">Pomegranate</name>
    <dbReference type="NCBI Taxonomy" id="22663"/>
    <lineage>
        <taxon>Eukaryota</taxon>
        <taxon>Viridiplantae</taxon>
        <taxon>Streptophyta</taxon>
        <taxon>Embryophyta</taxon>
        <taxon>Tracheophyta</taxon>
        <taxon>Spermatophyta</taxon>
        <taxon>Magnoliopsida</taxon>
        <taxon>eudicotyledons</taxon>
        <taxon>Gunneridae</taxon>
        <taxon>Pentapetalae</taxon>
        <taxon>rosids</taxon>
        <taxon>malvids</taxon>
        <taxon>Myrtales</taxon>
        <taxon>Lythraceae</taxon>
        <taxon>Punica</taxon>
    </lineage>
</organism>
<dbReference type="AlphaFoldDB" id="A0A2I0LBJ9"/>
<evidence type="ECO:0000313" key="3">
    <source>
        <dbReference type="Proteomes" id="UP000233551"/>
    </source>
</evidence>
<comment type="caution">
    <text evidence="2">The sequence shown here is derived from an EMBL/GenBank/DDBJ whole genome shotgun (WGS) entry which is preliminary data.</text>
</comment>
<dbReference type="EMBL" id="PGOL01000065">
    <property type="protein sequence ID" value="PKI78041.1"/>
    <property type="molecule type" value="Genomic_DNA"/>
</dbReference>
<evidence type="ECO:0000256" key="1">
    <source>
        <dbReference type="SAM" id="MobiDB-lite"/>
    </source>
</evidence>
<evidence type="ECO:0000313" key="2">
    <source>
        <dbReference type="EMBL" id="PKI78041.1"/>
    </source>
</evidence>
<reference evidence="2 3" key="1">
    <citation type="submission" date="2017-11" db="EMBL/GenBank/DDBJ databases">
        <title>De-novo sequencing of pomegranate (Punica granatum L.) genome.</title>
        <authorList>
            <person name="Akparov Z."/>
            <person name="Amiraslanov A."/>
            <person name="Hajiyeva S."/>
            <person name="Abbasov M."/>
            <person name="Kaur K."/>
            <person name="Hamwieh A."/>
            <person name="Solovyev V."/>
            <person name="Salamov A."/>
            <person name="Braich B."/>
            <person name="Kosarev P."/>
            <person name="Mahmoud A."/>
            <person name="Hajiyev E."/>
            <person name="Babayeva S."/>
            <person name="Izzatullayeva V."/>
            <person name="Mammadov A."/>
            <person name="Mammadov A."/>
            <person name="Sharifova S."/>
            <person name="Ojaghi J."/>
            <person name="Eynullazada K."/>
            <person name="Bayramov B."/>
            <person name="Abdulazimova A."/>
            <person name="Shahmuradov I."/>
        </authorList>
    </citation>
    <scope>NUCLEOTIDE SEQUENCE [LARGE SCALE GENOMIC DNA]</scope>
    <source>
        <strain evidence="3">cv. AG2017</strain>
        <tissue evidence="2">Leaf</tissue>
    </source>
</reference>
<sequence length="137" mass="15055">MDLRDLRTLDLRIRFSLKMASSSEPSCWSPPLPLPPSMVVAKERRRSRHGEGAAAELGSLETLTAGRERTEEERERDAATEILDIVLRRAISAAAFNYPPTTIRLQSPPYMAGGAPPETIGPISLKGPAHIPLWADQ</sequence>
<protein>
    <submittedName>
        <fullName evidence="2">Uncharacterized protein</fullName>
    </submittedName>
</protein>